<protein>
    <submittedName>
        <fullName evidence="2">Uncharacterized protein</fullName>
    </submittedName>
</protein>
<gene>
    <name evidence="2" type="ORF">FCM35_KLT06195</name>
</gene>
<sequence>MRKMMMLQRLCQSMKMKKMVMVPSLAVGSNLVLRYSTYDKVSEMTEKARSTAEEFLRQAKEKKDEISEAAKETLDNSKEAVLGETQQGKERFKEKVERGDYDRIGRT</sequence>
<evidence type="ECO:0000313" key="2">
    <source>
        <dbReference type="EMBL" id="KAF3329117.1"/>
    </source>
</evidence>
<feature type="compositionally biased region" description="Basic and acidic residues" evidence="1">
    <location>
        <begin position="66"/>
        <end position="78"/>
    </location>
</feature>
<dbReference type="OrthoDB" id="955245at2759"/>
<reference evidence="2" key="1">
    <citation type="submission" date="2020-01" db="EMBL/GenBank/DDBJ databases">
        <title>Genome sequence of Kobresia littledalei, the first chromosome-level genome in the family Cyperaceae.</title>
        <authorList>
            <person name="Qu G."/>
        </authorList>
    </citation>
    <scope>NUCLEOTIDE SEQUENCE</scope>
    <source>
        <strain evidence="2">C.B.Clarke</strain>
        <tissue evidence="2">Leaf</tissue>
    </source>
</reference>
<keyword evidence="3" id="KW-1185">Reference proteome</keyword>
<proteinExistence type="predicted"/>
<feature type="region of interest" description="Disordered" evidence="1">
    <location>
        <begin position="66"/>
        <end position="107"/>
    </location>
</feature>
<feature type="compositionally biased region" description="Basic and acidic residues" evidence="1">
    <location>
        <begin position="87"/>
        <end position="107"/>
    </location>
</feature>
<dbReference type="EMBL" id="SWLB01000015">
    <property type="protein sequence ID" value="KAF3329117.1"/>
    <property type="molecule type" value="Genomic_DNA"/>
</dbReference>
<dbReference type="Proteomes" id="UP000623129">
    <property type="component" value="Unassembled WGS sequence"/>
</dbReference>
<evidence type="ECO:0000313" key="3">
    <source>
        <dbReference type="Proteomes" id="UP000623129"/>
    </source>
</evidence>
<dbReference type="AlphaFoldDB" id="A0A833QYX2"/>
<comment type="caution">
    <text evidence="2">The sequence shown here is derived from an EMBL/GenBank/DDBJ whole genome shotgun (WGS) entry which is preliminary data.</text>
</comment>
<accession>A0A833QYX2</accession>
<name>A0A833QYX2_9POAL</name>
<evidence type="ECO:0000256" key="1">
    <source>
        <dbReference type="SAM" id="MobiDB-lite"/>
    </source>
</evidence>
<organism evidence="2 3">
    <name type="scientific">Carex littledalei</name>
    <dbReference type="NCBI Taxonomy" id="544730"/>
    <lineage>
        <taxon>Eukaryota</taxon>
        <taxon>Viridiplantae</taxon>
        <taxon>Streptophyta</taxon>
        <taxon>Embryophyta</taxon>
        <taxon>Tracheophyta</taxon>
        <taxon>Spermatophyta</taxon>
        <taxon>Magnoliopsida</taxon>
        <taxon>Liliopsida</taxon>
        <taxon>Poales</taxon>
        <taxon>Cyperaceae</taxon>
        <taxon>Cyperoideae</taxon>
        <taxon>Cariceae</taxon>
        <taxon>Carex</taxon>
        <taxon>Carex subgen. Euthyceras</taxon>
    </lineage>
</organism>